<dbReference type="InterPro" id="IPR032184">
    <property type="entry name" value="DUF5016"/>
</dbReference>
<dbReference type="Pfam" id="PF16408">
    <property type="entry name" value="DUF5016"/>
    <property type="match status" value="1"/>
</dbReference>
<sequence>MKNLKYFILSILGLAVLSCSDDISEIEPAGNPVMEIENQFSDVHFGDVLSFTVSVSDEISLSTLTAILYFGEEEVERTTIRTKENGEYSGTIEIPFEKDIPDGTATLEFVLLNTTMNSSIETFDVPITRAQYPYLILVSENASYPMLPTGEANEYAATEAFPSNDLSAYIKTPVVDDKGTEIVFGWEAGAVTNGVSTNIPFVSPVGGTYSVTFNTKTYEAGPFFEILLNGENMNMVDKDNYQLDVDLTQGQEVSIQGLGNIADWWIDADYLTTQEAGLYTFVPITGKYRVTANLELNYFRIEALDGNSPAGLNADGTGAVWVIGENVGKPSLADKTVGWSPDNALCMAPIGDKKYQLTVVGGTNISTDGINFKFFHQKGWGGEFGGDAISTTSDIVFIGDGTNGRDSGNLGLVDGVTLEDGATYVFTVDLSAGNDQAVLTVTKK</sequence>
<dbReference type="AlphaFoldDB" id="A0A0D8J8K4"/>
<evidence type="ECO:0000259" key="2">
    <source>
        <dbReference type="Pfam" id="PF17163"/>
    </source>
</evidence>
<evidence type="ECO:0008006" key="6">
    <source>
        <dbReference type="Google" id="ProtNLM"/>
    </source>
</evidence>
<gene>
    <name evidence="4" type="ORF">LH29_15470</name>
</gene>
<comment type="caution">
    <text evidence="4">The sequence shown here is derived from an EMBL/GenBank/DDBJ whole genome shotgun (WGS) entry which is preliminary data.</text>
</comment>
<dbReference type="PROSITE" id="PS51257">
    <property type="entry name" value="PROKAR_LIPOPROTEIN"/>
    <property type="match status" value="1"/>
</dbReference>
<proteinExistence type="predicted"/>
<feature type="domain" description="DUF5125" evidence="2">
    <location>
        <begin position="127"/>
        <end position="306"/>
    </location>
</feature>
<dbReference type="EMBL" id="JRHC01000004">
    <property type="protein sequence ID" value="KJF42826.1"/>
    <property type="molecule type" value="Genomic_DNA"/>
</dbReference>
<evidence type="ECO:0000259" key="3">
    <source>
        <dbReference type="Pfam" id="PF17165"/>
    </source>
</evidence>
<protein>
    <recommendedName>
        <fullName evidence="6">DUF5125 domain-containing protein</fullName>
    </recommendedName>
</protein>
<evidence type="ECO:0000313" key="4">
    <source>
        <dbReference type="EMBL" id="KJF42826.1"/>
    </source>
</evidence>
<dbReference type="PATRIC" id="fig|1544798.3.peg.3261"/>
<dbReference type="InterPro" id="IPR033429">
    <property type="entry name" value="DUF5125"/>
</dbReference>
<evidence type="ECO:0000259" key="1">
    <source>
        <dbReference type="Pfam" id="PF16408"/>
    </source>
</evidence>
<dbReference type="InterPro" id="IPR033430">
    <property type="entry name" value="DUF5121"/>
</dbReference>
<dbReference type="OrthoDB" id="1004111at2"/>
<keyword evidence="5" id="KW-1185">Reference proteome</keyword>
<evidence type="ECO:0000313" key="5">
    <source>
        <dbReference type="Proteomes" id="UP000032544"/>
    </source>
</evidence>
<reference evidence="4 5" key="1">
    <citation type="submission" date="2014-09" db="EMBL/GenBank/DDBJ databases">
        <title>Draft Genome Sequence of Draconibacterium sp. JN14CK-3.</title>
        <authorList>
            <person name="Dong C."/>
            <person name="Lai Q."/>
            <person name="Shao Z."/>
        </authorList>
    </citation>
    <scope>NUCLEOTIDE SEQUENCE [LARGE SCALE GENOMIC DNA]</scope>
    <source>
        <strain evidence="4 5">JN14CK-3</strain>
    </source>
</reference>
<feature type="domain" description="DUF5016" evidence="1">
    <location>
        <begin position="1"/>
        <end position="115"/>
    </location>
</feature>
<dbReference type="Pfam" id="PF17163">
    <property type="entry name" value="DUF5125"/>
    <property type="match status" value="1"/>
</dbReference>
<dbReference type="STRING" id="1544798.LH29_15470"/>
<dbReference type="Pfam" id="PF17165">
    <property type="entry name" value="DUF5121"/>
    <property type="match status" value="1"/>
</dbReference>
<dbReference type="Proteomes" id="UP000032544">
    <property type="component" value="Unassembled WGS sequence"/>
</dbReference>
<accession>A0A0D8J8K4</accession>
<name>A0A0D8J8K4_9BACT</name>
<organism evidence="4 5">
    <name type="scientific">Draconibacterium sediminis</name>
    <dbReference type="NCBI Taxonomy" id="1544798"/>
    <lineage>
        <taxon>Bacteria</taxon>
        <taxon>Pseudomonadati</taxon>
        <taxon>Bacteroidota</taxon>
        <taxon>Bacteroidia</taxon>
        <taxon>Marinilabiliales</taxon>
        <taxon>Prolixibacteraceae</taxon>
        <taxon>Draconibacterium</taxon>
    </lineage>
</organism>
<dbReference type="RefSeq" id="WP_045031899.1">
    <property type="nucleotide sequence ID" value="NZ_JRHC01000004.1"/>
</dbReference>
<feature type="domain" description="DUF5121" evidence="3">
    <location>
        <begin position="315"/>
        <end position="430"/>
    </location>
</feature>